<comment type="caution">
    <text evidence="3">The sequence shown here is derived from an EMBL/GenBank/DDBJ whole genome shotgun (WGS) entry which is preliminary data.</text>
</comment>
<organism evidence="3 4">
    <name type="scientific">Snodgrassella alvi</name>
    <dbReference type="NCBI Taxonomy" id="1196083"/>
    <lineage>
        <taxon>Bacteria</taxon>
        <taxon>Pseudomonadati</taxon>
        <taxon>Pseudomonadota</taxon>
        <taxon>Betaproteobacteria</taxon>
        <taxon>Neisseriales</taxon>
        <taxon>Neisseriaceae</taxon>
        <taxon>Snodgrassella</taxon>
    </lineage>
</organism>
<dbReference type="AlphaFoldDB" id="A0A2N9XEZ8"/>
<evidence type="ECO:0000313" key="2">
    <source>
        <dbReference type="EMBL" id="PIT45426.1"/>
    </source>
</evidence>
<evidence type="ECO:0000313" key="1">
    <source>
        <dbReference type="EMBL" id="PIT43936.1"/>
    </source>
</evidence>
<evidence type="ECO:0000313" key="4">
    <source>
        <dbReference type="Proteomes" id="UP000229970"/>
    </source>
</evidence>
<accession>A0A2N9XEZ8</accession>
<gene>
    <name evidence="3" type="ORF">BHC46_08290</name>
    <name evidence="2" type="ORF">BHC46_10000</name>
    <name evidence="1" type="ORF">BHC46_11775</name>
</gene>
<sequence length="547" mass="63459">METIKDKLLPVAGSDTFLETFHQLYRENLEKKDNFIQEIASLHNNKLVDIVREFNNCNDLGKYYITICELFKEILPFLQADIQDVLNCINHLILKTHSDFSSLFSKSLENFCAMDISRCDKLLDISLANKVDDYFNLLGLAIIVGSRVQLNTYVEKAIELLNNKNKVIIEKALISLSKINYQSNKKLINKVFNVVKTMATNGYHEHYPNILKSILSLYIQKRDFEKQTIELCLFIFKNEDERLIQPTAEILFETKNDLPKSIYDILLNVLFKVNPKDTLTLNYMNLILCNLLEYNREKDLYIFLEDLLIKNNNLSIKIFPLFIHELLNNKTDILNVLVTRWFLSRKIVFAKAVAEIIEDCNAEKIYLVCDKIQLQGLPEGTCLFVARKACGWLFKNKISAVSFIVSLIDIATDRELEAISSLLFNPLFICYPQNIKEYFEELLQQEIPEKTAVVINQLLAQQESFFKNLNDNAGISELKPSLSQRAQFKQHLSKLMNDAYKEKTGKNSILQIFSHQTILYGNSSIFYRYNNPEGTKKNQRNNEISRI</sequence>
<dbReference type="EMBL" id="MEIP01000029">
    <property type="protein sequence ID" value="PIT43936.1"/>
    <property type="molecule type" value="Genomic_DNA"/>
</dbReference>
<dbReference type="Proteomes" id="UP000229970">
    <property type="component" value="Unassembled WGS sequence"/>
</dbReference>
<name>A0A2N9XEZ8_9NEIS</name>
<reference evidence="3 4" key="1">
    <citation type="journal article" date="2017" name="MBio">
        <title>Type VI secretion-mediated competition in the bee gut microbiome.</title>
        <authorList>
            <person name="Steele M.I."/>
            <person name="Kwong W.K."/>
            <person name="Powell J.E."/>
            <person name="Whiteley M."/>
            <person name="Moran N.A."/>
        </authorList>
    </citation>
    <scope>NUCLEOTIDE SEQUENCE [LARGE SCALE GENOMIC DNA]</scope>
    <source>
        <strain evidence="3 4">Ruf1-X</strain>
    </source>
</reference>
<proteinExistence type="predicted"/>
<dbReference type="EMBL" id="MEIP01000023">
    <property type="protein sequence ID" value="PIT46186.1"/>
    <property type="molecule type" value="Genomic_DNA"/>
</dbReference>
<dbReference type="RefSeq" id="WP_100139333.1">
    <property type="nucleotide sequence ID" value="NZ_MEIP01000023.1"/>
</dbReference>
<protein>
    <submittedName>
        <fullName evidence="3">Uncharacterized protein</fullName>
    </submittedName>
</protein>
<evidence type="ECO:0000313" key="3">
    <source>
        <dbReference type="EMBL" id="PIT46186.1"/>
    </source>
</evidence>
<dbReference type="EMBL" id="MEIP01000025">
    <property type="protein sequence ID" value="PIT45426.1"/>
    <property type="molecule type" value="Genomic_DNA"/>
</dbReference>